<evidence type="ECO:0000256" key="3">
    <source>
        <dbReference type="ARBA" id="ARBA00005709"/>
    </source>
</evidence>
<keyword evidence="8" id="KW-0969">Cilium</keyword>
<keyword evidence="5" id="KW-0975">Bacterial flagellum</keyword>
<evidence type="ECO:0000256" key="5">
    <source>
        <dbReference type="ARBA" id="ARBA00023143"/>
    </source>
</evidence>
<dbReference type="InterPro" id="IPR013384">
    <property type="entry name" value="Flagell_FlgL"/>
</dbReference>
<dbReference type="Proteomes" id="UP001621714">
    <property type="component" value="Unassembled WGS sequence"/>
</dbReference>
<dbReference type="InterPro" id="IPR046358">
    <property type="entry name" value="Flagellin_C"/>
</dbReference>
<protein>
    <submittedName>
        <fullName evidence="8">Flagellar hook-associated protein FlgL</fullName>
    </submittedName>
</protein>
<dbReference type="Pfam" id="PF00700">
    <property type="entry name" value="Flagellin_C"/>
    <property type="match status" value="1"/>
</dbReference>
<dbReference type="EMBL" id="JBANFI010000003">
    <property type="protein sequence ID" value="MFK7160711.1"/>
    <property type="molecule type" value="Genomic_DNA"/>
</dbReference>
<keyword evidence="9" id="KW-1185">Reference proteome</keyword>
<dbReference type="PANTHER" id="PTHR42792:SF1">
    <property type="entry name" value="FLAGELLAR HOOK-ASSOCIATED PROTEIN 3"/>
    <property type="match status" value="1"/>
</dbReference>
<evidence type="ECO:0000313" key="8">
    <source>
        <dbReference type="EMBL" id="MFK7160711.1"/>
    </source>
</evidence>
<accession>A0ABW8PWN3</accession>
<comment type="caution">
    <text evidence="8">The sequence shown here is derived from an EMBL/GenBank/DDBJ whole genome shotgun (WGS) entry which is preliminary data.</text>
</comment>
<organism evidence="8 9">
    <name type="scientific">Marinospirillum alkalitolerans</name>
    <dbReference type="NCBI Taxonomy" id="3123374"/>
    <lineage>
        <taxon>Bacteria</taxon>
        <taxon>Pseudomonadati</taxon>
        <taxon>Pseudomonadota</taxon>
        <taxon>Gammaproteobacteria</taxon>
        <taxon>Oceanospirillales</taxon>
        <taxon>Oceanospirillaceae</taxon>
        <taxon>Marinospirillum</taxon>
    </lineage>
</organism>
<proteinExistence type="inferred from homology"/>
<dbReference type="Pfam" id="PF00669">
    <property type="entry name" value="Flagellin_N"/>
    <property type="match status" value="1"/>
</dbReference>
<evidence type="ECO:0000256" key="2">
    <source>
        <dbReference type="ARBA" id="ARBA00004613"/>
    </source>
</evidence>
<keyword evidence="4" id="KW-0964">Secreted</keyword>
<evidence type="ECO:0000256" key="1">
    <source>
        <dbReference type="ARBA" id="ARBA00004365"/>
    </source>
</evidence>
<feature type="domain" description="Flagellin N-terminal" evidence="6">
    <location>
        <begin position="5"/>
        <end position="141"/>
    </location>
</feature>
<name>A0ABW8PWN3_9GAMM</name>
<keyword evidence="8" id="KW-0282">Flagellum</keyword>
<dbReference type="Gene3D" id="1.20.1330.10">
    <property type="entry name" value="f41 fragment of flagellin, N-terminal domain"/>
    <property type="match status" value="1"/>
</dbReference>
<comment type="similarity">
    <text evidence="3">Belongs to the bacterial flagellin family.</text>
</comment>
<keyword evidence="8" id="KW-0966">Cell projection</keyword>
<evidence type="ECO:0000259" key="6">
    <source>
        <dbReference type="Pfam" id="PF00669"/>
    </source>
</evidence>
<comment type="subcellular location">
    <subcellularLocation>
        <location evidence="1">Bacterial flagellum</location>
    </subcellularLocation>
    <subcellularLocation>
        <location evidence="2">Secreted</location>
    </subcellularLocation>
</comment>
<dbReference type="InterPro" id="IPR001029">
    <property type="entry name" value="Flagellin_N"/>
</dbReference>
<evidence type="ECO:0000313" key="9">
    <source>
        <dbReference type="Proteomes" id="UP001621714"/>
    </source>
</evidence>
<sequence length="313" mass="34937">MIRLSTNQMYNNSMNGVMQSYQRFSHVNNQMSSGKRVLTPADDPVAAAQTLNTRNRMAVVQQYNRNVDFADKNLSLTESTLDQTEFALMQMKDLAIQLGSDQWSDDQVRSSGLEAKETLNHMQGLVNTRNESGEYIFAGSQADQKAYDGNTFVGDRIEREAQVADDTFIRMLTSGDRAFEDLEGLEPSDQFGDGNPYPNNMLGVLQYFVDATGNGNPPEDVDKEAIRASIDNIDIAFEQVSKTRAQIGARQNTLDAVKSSNEEFELFAKKSISDLEDLDYAEAYVRLETSLLSYQAGMQITGRISGLSLFNYI</sequence>
<dbReference type="NCBIfam" id="TIGR02550">
    <property type="entry name" value="flagell_flgL"/>
    <property type="match status" value="1"/>
</dbReference>
<dbReference type="RefSeq" id="WP_405338682.1">
    <property type="nucleotide sequence ID" value="NZ_JBANFI010000003.1"/>
</dbReference>
<dbReference type="SUPFAM" id="SSF64518">
    <property type="entry name" value="Phase 1 flagellin"/>
    <property type="match status" value="1"/>
</dbReference>
<gene>
    <name evidence="8" type="primary">flgL</name>
    <name evidence="8" type="ORF">V6U78_06635</name>
</gene>
<feature type="domain" description="Flagellin C-terminal" evidence="7">
    <location>
        <begin position="230"/>
        <end position="312"/>
    </location>
</feature>
<evidence type="ECO:0000259" key="7">
    <source>
        <dbReference type="Pfam" id="PF00700"/>
    </source>
</evidence>
<dbReference type="InterPro" id="IPR001492">
    <property type="entry name" value="Flagellin"/>
</dbReference>
<evidence type="ECO:0000256" key="4">
    <source>
        <dbReference type="ARBA" id="ARBA00022525"/>
    </source>
</evidence>
<reference evidence="8 9" key="1">
    <citation type="submission" date="2024-02" db="EMBL/GenBank/DDBJ databases">
        <title>Marinospirillum sp. MEB 164 isolated from Lonar lake sediment.</title>
        <authorList>
            <person name="Joshi A."/>
            <person name="Thite S."/>
        </authorList>
    </citation>
    <scope>NUCLEOTIDE SEQUENCE [LARGE SCALE GENOMIC DNA]</scope>
    <source>
        <strain evidence="8 9">MEB164</strain>
    </source>
</reference>
<dbReference type="PANTHER" id="PTHR42792">
    <property type="entry name" value="FLAGELLIN"/>
    <property type="match status" value="1"/>
</dbReference>